<keyword evidence="4" id="KW-0805">Transcription regulation</keyword>
<dbReference type="AlphaFoldDB" id="A0A6M2DIE2"/>
<dbReference type="Pfam" id="PF12533">
    <property type="entry name" value="Neuro_bHLH"/>
    <property type="match status" value="1"/>
</dbReference>
<protein>
    <submittedName>
        <fullName evidence="9">Putative transcription factor neurod</fullName>
    </submittedName>
</protein>
<keyword evidence="2" id="KW-0221">Differentiation</keyword>
<evidence type="ECO:0000259" key="8">
    <source>
        <dbReference type="PROSITE" id="PS50888"/>
    </source>
</evidence>
<feature type="domain" description="BHLH" evidence="8">
    <location>
        <begin position="11"/>
        <end position="74"/>
    </location>
</feature>
<evidence type="ECO:0000256" key="2">
    <source>
        <dbReference type="ARBA" id="ARBA00022782"/>
    </source>
</evidence>
<reference evidence="9" key="1">
    <citation type="submission" date="2020-03" db="EMBL/GenBank/DDBJ databases">
        <title>Transcriptomic Profiling of the Digestive Tract of the Rat Flea, Xenopsylla cheopis, Following Blood Feeding and Infection with Yersinia pestis.</title>
        <authorList>
            <person name="Bland D.M."/>
            <person name="Martens C.A."/>
            <person name="Virtaneva K."/>
            <person name="Kanakabandi K."/>
            <person name="Long D."/>
            <person name="Rosenke R."/>
            <person name="Saturday G.A."/>
            <person name="Hoyt F.H."/>
            <person name="Bruno D.P."/>
            <person name="Ribeiro J.M.C."/>
            <person name="Hinnebusch J."/>
        </authorList>
    </citation>
    <scope>NUCLEOTIDE SEQUENCE</scope>
</reference>
<dbReference type="EMBL" id="GIIL01002130">
    <property type="protein sequence ID" value="NOV45856.1"/>
    <property type="molecule type" value="Transcribed_RNA"/>
</dbReference>
<evidence type="ECO:0000256" key="6">
    <source>
        <dbReference type="ARBA" id="ARBA00023163"/>
    </source>
</evidence>
<dbReference type="GO" id="GO:0000981">
    <property type="term" value="F:DNA-binding transcription factor activity, RNA polymerase II-specific"/>
    <property type="evidence" value="ECO:0007669"/>
    <property type="project" value="TreeGrafter"/>
</dbReference>
<dbReference type="InterPro" id="IPR011598">
    <property type="entry name" value="bHLH_dom"/>
</dbReference>
<dbReference type="GO" id="GO:0061564">
    <property type="term" value="P:axon development"/>
    <property type="evidence" value="ECO:0007669"/>
    <property type="project" value="TreeGrafter"/>
</dbReference>
<evidence type="ECO:0000256" key="5">
    <source>
        <dbReference type="ARBA" id="ARBA00023125"/>
    </source>
</evidence>
<dbReference type="InterPro" id="IPR022575">
    <property type="entry name" value="NeuroD_DUF"/>
</dbReference>
<evidence type="ECO:0000256" key="3">
    <source>
        <dbReference type="ARBA" id="ARBA00022902"/>
    </source>
</evidence>
<dbReference type="SUPFAM" id="SSF47459">
    <property type="entry name" value="HLH, helix-loop-helix DNA-binding domain"/>
    <property type="match status" value="1"/>
</dbReference>
<dbReference type="CDD" id="cd11427">
    <property type="entry name" value="bHLH_TS_NeuroD"/>
    <property type="match status" value="1"/>
</dbReference>
<keyword evidence="3" id="KW-0524">Neurogenesis</keyword>
<dbReference type="SMART" id="SM00353">
    <property type="entry name" value="HLH"/>
    <property type="match status" value="1"/>
</dbReference>
<dbReference type="Gene3D" id="4.10.280.10">
    <property type="entry name" value="Helix-loop-helix DNA-binding domain"/>
    <property type="match status" value="1"/>
</dbReference>
<dbReference type="Pfam" id="PF00010">
    <property type="entry name" value="HLH"/>
    <property type="match status" value="1"/>
</dbReference>
<dbReference type="GO" id="GO:0046983">
    <property type="term" value="F:protein dimerization activity"/>
    <property type="evidence" value="ECO:0007669"/>
    <property type="project" value="InterPro"/>
</dbReference>
<dbReference type="PANTHER" id="PTHR19290">
    <property type="entry name" value="BASIC HELIX-LOOP-HELIX PROTEIN NEUROGENIN-RELATED"/>
    <property type="match status" value="1"/>
</dbReference>
<evidence type="ECO:0000256" key="4">
    <source>
        <dbReference type="ARBA" id="ARBA00023015"/>
    </source>
</evidence>
<keyword evidence="1" id="KW-0217">Developmental protein</keyword>
<evidence type="ECO:0000313" key="9">
    <source>
        <dbReference type="EMBL" id="NOV45856.1"/>
    </source>
</evidence>
<accession>A0A6M2DIE2</accession>
<organism evidence="9">
    <name type="scientific">Xenopsylla cheopis</name>
    <name type="common">Oriental rat flea</name>
    <name type="synonym">Pulex cheopis</name>
    <dbReference type="NCBI Taxonomy" id="163159"/>
    <lineage>
        <taxon>Eukaryota</taxon>
        <taxon>Metazoa</taxon>
        <taxon>Ecdysozoa</taxon>
        <taxon>Arthropoda</taxon>
        <taxon>Hexapoda</taxon>
        <taxon>Insecta</taxon>
        <taxon>Pterygota</taxon>
        <taxon>Neoptera</taxon>
        <taxon>Endopterygota</taxon>
        <taxon>Siphonaptera</taxon>
        <taxon>Pulicidae</taxon>
        <taxon>Xenopsyllinae</taxon>
        <taxon>Xenopsylla</taxon>
    </lineage>
</organism>
<evidence type="ECO:0000256" key="1">
    <source>
        <dbReference type="ARBA" id="ARBA00022473"/>
    </source>
</evidence>
<dbReference type="InterPro" id="IPR036638">
    <property type="entry name" value="HLH_DNA-bd_sf"/>
</dbReference>
<dbReference type="GO" id="GO:0070888">
    <property type="term" value="F:E-box binding"/>
    <property type="evidence" value="ECO:0007669"/>
    <property type="project" value="TreeGrafter"/>
</dbReference>
<evidence type="ECO:0000256" key="7">
    <source>
        <dbReference type="ARBA" id="ARBA00023242"/>
    </source>
</evidence>
<dbReference type="PROSITE" id="PS50888">
    <property type="entry name" value="BHLH"/>
    <property type="match status" value="1"/>
</dbReference>
<dbReference type="InterPro" id="IPR050359">
    <property type="entry name" value="bHLH_transcription_factors"/>
</dbReference>
<sequence length="173" mass="20030">MGKIKGSKMKARRCKANARERNRMHGLNAALDRLRRCIPIQTQNLKLYNPHYSQTQKLSKIETLRLARNYITALTTILAANRSLHPQEFLQILSRDLSQPTSNLLAACIGQKTYEIFAFEHNLSAQFDLSNKNYSKDWHKNCTYFENAPAFANSNVFIRNSQHTMISNVKHEY</sequence>
<name>A0A6M2DIE2_XENCH</name>
<keyword evidence="6" id="KW-0804">Transcription</keyword>
<dbReference type="PANTHER" id="PTHR19290:SF134">
    <property type="entry name" value="NEUROGENIC DIFFERENTIATION FACTOR 1"/>
    <property type="match status" value="1"/>
</dbReference>
<dbReference type="GO" id="GO:0007423">
    <property type="term" value="P:sensory organ development"/>
    <property type="evidence" value="ECO:0007669"/>
    <property type="project" value="TreeGrafter"/>
</dbReference>
<keyword evidence="5" id="KW-0238">DNA-binding</keyword>
<keyword evidence="7" id="KW-0539">Nucleus</keyword>
<dbReference type="GO" id="GO:0045944">
    <property type="term" value="P:positive regulation of transcription by RNA polymerase II"/>
    <property type="evidence" value="ECO:0007669"/>
    <property type="project" value="TreeGrafter"/>
</dbReference>
<proteinExistence type="predicted"/>
<dbReference type="GO" id="GO:0005634">
    <property type="term" value="C:nucleus"/>
    <property type="evidence" value="ECO:0007669"/>
    <property type="project" value="TreeGrafter"/>
</dbReference>